<evidence type="ECO:0000313" key="1">
    <source>
        <dbReference type="EMBL" id="GAX83318.1"/>
    </source>
</evidence>
<protein>
    <submittedName>
        <fullName evidence="1">Uncharacterized protein</fullName>
    </submittedName>
</protein>
<organism evidence="1 2">
    <name type="scientific">Chlamydomonas eustigma</name>
    <dbReference type="NCBI Taxonomy" id="1157962"/>
    <lineage>
        <taxon>Eukaryota</taxon>
        <taxon>Viridiplantae</taxon>
        <taxon>Chlorophyta</taxon>
        <taxon>core chlorophytes</taxon>
        <taxon>Chlorophyceae</taxon>
        <taxon>CS clade</taxon>
        <taxon>Chlamydomonadales</taxon>
        <taxon>Chlamydomonadaceae</taxon>
        <taxon>Chlamydomonas</taxon>
    </lineage>
</organism>
<dbReference type="Proteomes" id="UP000232323">
    <property type="component" value="Unassembled WGS sequence"/>
</dbReference>
<accession>A0A250XJS7</accession>
<sequence length="354" mass="40182">MEIQRKKYKQPRLQKNPAPVFVLQAGFALKYVAKFEKNSDRLCVLAIPDDVKVEKVVFDPKSPPMIDDFSIEALSVRWRARWIAKIENEEWYPSGAAVLVQLSPLKYLFVGDCIYEFEAQPKEEITEFRAILEGDKPLSTIAQVSFSKVPRRYRLHDTVWRATKRPSGDPVTVFLGPCEVTRIREVAKYCTLTVRPVKPSCGPMEAILDLERIGLTKLRNIEDTCPEVKKILGGELGMDVFDVFRSCIVEDGSILLDRVSLKVLPRVGQVLVIGIELVGIVARNNTLLGLAWEVPSILPLLEEYDEEPEVDFEEVRNGLKERLKKKSSHLYELSQRVVDAATIAELEELDGEIE</sequence>
<comment type="caution">
    <text evidence="1">The sequence shown here is derived from an EMBL/GenBank/DDBJ whole genome shotgun (WGS) entry which is preliminary data.</text>
</comment>
<reference evidence="1 2" key="1">
    <citation type="submission" date="2017-08" db="EMBL/GenBank/DDBJ databases">
        <title>Acidophilic green algal genome provides insights into adaptation to an acidic environment.</title>
        <authorList>
            <person name="Hirooka S."/>
            <person name="Hirose Y."/>
            <person name="Kanesaki Y."/>
            <person name="Higuchi S."/>
            <person name="Fujiwara T."/>
            <person name="Onuma R."/>
            <person name="Era A."/>
            <person name="Ohbayashi R."/>
            <person name="Uzuka A."/>
            <person name="Nozaki H."/>
            <person name="Yoshikawa H."/>
            <person name="Miyagishima S.Y."/>
        </authorList>
    </citation>
    <scope>NUCLEOTIDE SEQUENCE [LARGE SCALE GENOMIC DNA]</scope>
    <source>
        <strain evidence="1 2">NIES-2499</strain>
    </source>
</reference>
<name>A0A250XJS7_9CHLO</name>
<dbReference type="AlphaFoldDB" id="A0A250XJS7"/>
<dbReference type="EMBL" id="BEGY01000096">
    <property type="protein sequence ID" value="GAX83318.1"/>
    <property type="molecule type" value="Genomic_DNA"/>
</dbReference>
<proteinExistence type="predicted"/>
<keyword evidence="2" id="KW-1185">Reference proteome</keyword>
<evidence type="ECO:0000313" key="2">
    <source>
        <dbReference type="Proteomes" id="UP000232323"/>
    </source>
</evidence>
<gene>
    <name evidence="1" type="ORF">CEUSTIGMA_g10744.t1</name>
</gene>